<dbReference type="InterPro" id="IPR013083">
    <property type="entry name" value="Znf_RING/FYVE/PHD"/>
</dbReference>
<dbReference type="Proteomes" id="UP000275408">
    <property type="component" value="Unassembled WGS sequence"/>
</dbReference>
<organism evidence="2 3">
    <name type="scientific">Pocillopora damicornis</name>
    <name type="common">Cauliflower coral</name>
    <name type="synonym">Millepora damicornis</name>
    <dbReference type="NCBI Taxonomy" id="46731"/>
    <lineage>
        <taxon>Eukaryota</taxon>
        <taxon>Metazoa</taxon>
        <taxon>Cnidaria</taxon>
        <taxon>Anthozoa</taxon>
        <taxon>Hexacorallia</taxon>
        <taxon>Scleractinia</taxon>
        <taxon>Astrocoeniina</taxon>
        <taxon>Pocilloporidae</taxon>
        <taxon>Pocillopora</taxon>
    </lineage>
</organism>
<reference evidence="2 3" key="1">
    <citation type="journal article" date="2018" name="Sci. Rep.">
        <title>Comparative analysis of the Pocillopora damicornis genome highlights role of immune system in coral evolution.</title>
        <authorList>
            <person name="Cunning R."/>
            <person name="Bay R.A."/>
            <person name="Gillette P."/>
            <person name="Baker A.C."/>
            <person name="Traylor-Knowles N."/>
        </authorList>
    </citation>
    <scope>NUCLEOTIDE SEQUENCE [LARGE SCALE GENOMIC DNA]</scope>
    <source>
        <strain evidence="2">RSMAS</strain>
        <tissue evidence="2">Whole animal</tissue>
    </source>
</reference>
<protein>
    <recommendedName>
        <fullName evidence="4">PHD-type domain-containing protein</fullName>
    </recommendedName>
</protein>
<dbReference type="AlphaFoldDB" id="A0A3M6UCR1"/>
<dbReference type="EMBL" id="RCHS01001775">
    <property type="protein sequence ID" value="RMX51483.1"/>
    <property type="molecule type" value="Genomic_DNA"/>
</dbReference>
<proteinExistence type="predicted"/>
<dbReference type="SUPFAM" id="SSF57903">
    <property type="entry name" value="FYVE/PHD zinc finger"/>
    <property type="match status" value="1"/>
</dbReference>
<accession>A0A3M6UCR1</accession>
<evidence type="ECO:0000256" key="1">
    <source>
        <dbReference type="SAM" id="MobiDB-lite"/>
    </source>
</evidence>
<sequence>MVVLILDFIASFYCKVNFTQKFSLDNLRMSLKQGILMTVLGASSEELWSPVARNSDRPQPSQIAYKLLPRKDCFCPSFPPSWLYPGCQIQYQKQGIVQAVICYHNSRQKQAKKACDSSSYNDEAMKLKSVGIFGKKANMTDNLLKCHNSDCKNGRFFHLRCLNYRRVPNNNRTTWMCRNCKVSRTYQPAVQGPSQTSQQTEKTPATTCSSFNLPPPQSLSKANIAPKTLKFIQAGIKQLEEPYE</sequence>
<gene>
    <name evidence="2" type="ORF">pdam_00025446</name>
</gene>
<dbReference type="InterPro" id="IPR011011">
    <property type="entry name" value="Znf_FYVE_PHD"/>
</dbReference>
<evidence type="ECO:0000313" key="3">
    <source>
        <dbReference type="Proteomes" id="UP000275408"/>
    </source>
</evidence>
<dbReference type="Gene3D" id="3.30.40.10">
    <property type="entry name" value="Zinc/RING finger domain, C3HC4 (zinc finger)"/>
    <property type="match status" value="1"/>
</dbReference>
<evidence type="ECO:0000313" key="2">
    <source>
        <dbReference type="EMBL" id="RMX51483.1"/>
    </source>
</evidence>
<keyword evidence="3" id="KW-1185">Reference proteome</keyword>
<name>A0A3M6UCR1_POCDA</name>
<evidence type="ECO:0008006" key="4">
    <source>
        <dbReference type="Google" id="ProtNLM"/>
    </source>
</evidence>
<feature type="region of interest" description="Disordered" evidence="1">
    <location>
        <begin position="188"/>
        <end position="212"/>
    </location>
</feature>
<comment type="caution">
    <text evidence="2">The sequence shown here is derived from an EMBL/GenBank/DDBJ whole genome shotgun (WGS) entry which is preliminary data.</text>
</comment>